<comment type="caution">
    <text evidence="3">The sequence shown here is derived from an EMBL/GenBank/DDBJ whole genome shotgun (WGS) entry which is preliminary data.</text>
</comment>
<dbReference type="GeneID" id="93770534"/>
<evidence type="ECO:0000256" key="1">
    <source>
        <dbReference type="SAM" id="MobiDB-lite"/>
    </source>
</evidence>
<keyword evidence="5" id="KW-1185">Reference proteome</keyword>
<dbReference type="EMBL" id="VFOL01000001">
    <property type="protein sequence ID" value="TQL36144.1"/>
    <property type="molecule type" value="Genomic_DNA"/>
</dbReference>
<evidence type="ECO:0008006" key="6">
    <source>
        <dbReference type="Google" id="ProtNLM"/>
    </source>
</evidence>
<name>A0A542XJX7_SALAC</name>
<accession>A0A542XJX7</accession>
<gene>
    <name evidence="3" type="ORF">FB564_1222</name>
    <name evidence="2" type="ORF">Sar04_13790</name>
</gene>
<feature type="region of interest" description="Disordered" evidence="1">
    <location>
        <begin position="1"/>
        <end position="25"/>
    </location>
</feature>
<evidence type="ECO:0000313" key="3">
    <source>
        <dbReference type="EMBL" id="TQL36144.1"/>
    </source>
</evidence>
<dbReference type="SUPFAM" id="SSF48371">
    <property type="entry name" value="ARM repeat"/>
    <property type="match status" value="1"/>
</dbReference>
<dbReference type="AlphaFoldDB" id="A0A542XJX7"/>
<evidence type="ECO:0000313" key="2">
    <source>
        <dbReference type="EMBL" id="GIM83746.1"/>
    </source>
</evidence>
<dbReference type="InterPro" id="IPR016024">
    <property type="entry name" value="ARM-type_fold"/>
</dbReference>
<evidence type="ECO:0000313" key="5">
    <source>
        <dbReference type="Proteomes" id="UP000677457"/>
    </source>
</evidence>
<reference evidence="2 5" key="2">
    <citation type="submission" date="2021-03" db="EMBL/GenBank/DDBJ databases">
        <title>Whole genome shotgun sequence of Salinispora arenicola NBRC 105043.</title>
        <authorList>
            <person name="Komaki H."/>
            <person name="Tamura T."/>
        </authorList>
    </citation>
    <scope>NUCLEOTIDE SEQUENCE [LARGE SCALE GENOMIC DNA]</scope>
    <source>
        <strain evidence="2 5">NBRC 105043</strain>
    </source>
</reference>
<dbReference type="RefSeq" id="WP_018800428.1">
    <property type="nucleotide sequence ID" value="NZ_BOQM01000009.1"/>
</dbReference>
<organism evidence="3 4">
    <name type="scientific">Salinispora arenicola</name>
    <dbReference type="NCBI Taxonomy" id="168697"/>
    <lineage>
        <taxon>Bacteria</taxon>
        <taxon>Bacillati</taxon>
        <taxon>Actinomycetota</taxon>
        <taxon>Actinomycetes</taxon>
        <taxon>Micromonosporales</taxon>
        <taxon>Micromonosporaceae</taxon>
        <taxon>Salinispora</taxon>
    </lineage>
</organism>
<dbReference type="EMBL" id="BOQM01000009">
    <property type="protein sequence ID" value="GIM83746.1"/>
    <property type="molecule type" value="Genomic_DNA"/>
</dbReference>
<reference evidence="3 4" key="1">
    <citation type="submission" date="2019-06" db="EMBL/GenBank/DDBJ databases">
        <title>Sequencing the genomes of 1000 actinobacteria strains.</title>
        <authorList>
            <person name="Klenk H.-P."/>
        </authorList>
    </citation>
    <scope>NUCLEOTIDE SEQUENCE [LARGE SCALE GENOMIC DNA]</scope>
    <source>
        <strain evidence="3 4">DSM 44819</strain>
    </source>
</reference>
<dbReference type="Proteomes" id="UP000677457">
    <property type="component" value="Unassembled WGS sequence"/>
</dbReference>
<proteinExistence type="predicted"/>
<dbReference type="Proteomes" id="UP000315983">
    <property type="component" value="Unassembled WGS sequence"/>
</dbReference>
<sequence length="679" mass="76075">MSEFSREPEGTQDDDGGPIDPGALRADPDVAEELFGARYVDTTTWAPTQFGTHNTMNNYYGKKARDPIIDNLAGIEGMLKLYVPTDADVRLGSLLAERPAVCLIGPRNSGRFSTACAALARRHAPDRVYEVVLPAGMTPERLTDYPNLVAQNSGFVLRLGEENHVAVMRKLAPIFRIKKSCLLLIKEAQPRQSEQPGGEVSHQPPDPIAVFDKHLGTPPIAVRMTVENCRAEVEKELKATYGPKECMALASAIRKERPENSDALRIILERSQPKRRELAATILLPAPDAPAARRRASQHERAFRLSYAVFRRRPLHYVFEAADLLLREIDSAALRPEWGNMALQHPVQQLLGDQLKRDWLDAREPGTERTGASRTARIRDPGLRGAIIDVAWHDFDGTRRSVLNWLDLLVKQDDDVMQRAAAEAAGLLADLDFARVHKVLIDRWAKSPRAAVRQAAAWALTYSEKGGNVAPKVRAKLREWCSGEHKYQHDTAARVYASGLEQPFLAWSMLDLARIAEDKMQEPRQAIAEAVNQLYRPERARWILDELAGWPPAAPFRVHVVRVVLALTARMEPTSPDGRPDLLQRIIDGQVDIERLSELWRNAFFDSAHAPEAATALATWIRCADGNDDLRTPVVALLNAIITTPANRRRIAFYLTRNPELCDGIPEWLHLEGWMNRGR</sequence>
<evidence type="ECO:0000313" key="4">
    <source>
        <dbReference type="Proteomes" id="UP000315983"/>
    </source>
</evidence>
<protein>
    <recommendedName>
        <fullName evidence="6">HEAT repeat protein</fullName>
    </recommendedName>
</protein>